<sequence>LPSYPISPQFFEDLVRIKLKIDNPKDILVFLFEKLPIRKKFNILAEITSVLEAIAKLTILFFNVLLHFLATFKFMKTTNFSDPPERHYYHEICKQIEKQIVGHDPSYNKEGYYYMEYENEIKRCTLALLKLLFYENEQLAIRIQIPLFDTIMHWIDFVKSEIIHYIHVERGRDYDPYFSKLVQYYKRNKGRFDITDR</sequence>
<accession>A0AAV8XRI8</accession>
<feature type="non-terminal residue" evidence="2">
    <location>
        <position position="1"/>
    </location>
</feature>
<dbReference type="Proteomes" id="UP001162156">
    <property type="component" value="Unassembled WGS sequence"/>
</dbReference>
<reference evidence="2" key="1">
    <citation type="journal article" date="2023" name="Insect Mol. Biol.">
        <title>Genome sequencing provides insights into the evolution of gene families encoding plant cell wall-degrading enzymes in longhorned beetles.</title>
        <authorList>
            <person name="Shin N.R."/>
            <person name="Okamura Y."/>
            <person name="Kirsch R."/>
            <person name="Pauchet Y."/>
        </authorList>
    </citation>
    <scope>NUCLEOTIDE SEQUENCE</scope>
    <source>
        <strain evidence="2">RBIC_L_NR</strain>
    </source>
</reference>
<comment type="caution">
    <text evidence="2">The sequence shown here is derived from an EMBL/GenBank/DDBJ whole genome shotgun (WGS) entry which is preliminary data.</text>
</comment>
<evidence type="ECO:0000256" key="1">
    <source>
        <dbReference type="SAM" id="Phobius"/>
    </source>
</evidence>
<dbReference type="AlphaFoldDB" id="A0AAV8XRI8"/>
<organism evidence="2 3">
    <name type="scientific">Rhamnusium bicolor</name>
    <dbReference type="NCBI Taxonomy" id="1586634"/>
    <lineage>
        <taxon>Eukaryota</taxon>
        <taxon>Metazoa</taxon>
        <taxon>Ecdysozoa</taxon>
        <taxon>Arthropoda</taxon>
        <taxon>Hexapoda</taxon>
        <taxon>Insecta</taxon>
        <taxon>Pterygota</taxon>
        <taxon>Neoptera</taxon>
        <taxon>Endopterygota</taxon>
        <taxon>Coleoptera</taxon>
        <taxon>Polyphaga</taxon>
        <taxon>Cucujiformia</taxon>
        <taxon>Chrysomeloidea</taxon>
        <taxon>Cerambycidae</taxon>
        <taxon>Lepturinae</taxon>
        <taxon>Rhagiini</taxon>
        <taxon>Rhamnusium</taxon>
    </lineage>
</organism>
<keyword evidence="1" id="KW-1133">Transmembrane helix</keyword>
<keyword evidence="1" id="KW-0812">Transmembrane</keyword>
<gene>
    <name evidence="2" type="ORF">NQ314_010446</name>
</gene>
<proteinExistence type="predicted"/>
<dbReference type="EMBL" id="JANEYF010002889">
    <property type="protein sequence ID" value="KAJ8941248.1"/>
    <property type="molecule type" value="Genomic_DNA"/>
</dbReference>
<protein>
    <submittedName>
        <fullName evidence="2">Uncharacterized protein</fullName>
    </submittedName>
</protein>
<feature type="transmembrane region" description="Helical" evidence="1">
    <location>
        <begin position="53"/>
        <end position="72"/>
    </location>
</feature>
<keyword evidence="3" id="KW-1185">Reference proteome</keyword>
<keyword evidence="1" id="KW-0472">Membrane</keyword>
<evidence type="ECO:0000313" key="3">
    <source>
        <dbReference type="Proteomes" id="UP001162156"/>
    </source>
</evidence>
<evidence type="ECO:0000313" key="2">
    <source>
        <dbReference type="EMBL" id="KAJ8941248.1"/>
    </source>
</evidence>
<name>A0AAV8XRI8_9CUCU</name>